<dbReference type="EMBL" id="AP024169">
    <property type="protein sequence ID" value="BCN30776.1"/>
    <property type="molecule type" value="Genomic_DNA"/>
</dbReference>
<dbReference type="PANTHER" id="PTHR43479:SF7">
    <property type="entry name" value="TETR-FAMILY TRANSCRIPTIONAL REGULATOR"/>
    <property type="match status" value="1"/>
</dbReference>
<dbReference type="InterPro" id="IPR009057">
    <property type="entry name" value="Homeodomain-like_sf"/>
</dbReference>
<dbReference type="AlphaFoldDB" id="A0A7R7EKW7"/>
<reference evidence="4 5" key="1">
    <citation type="submission" date="2020-11" db="EMBL/GenBank/DDBJ databases">
        <title>Draft genome sequencing of a Lachnospiraceae strain isolated from anoxic soil subjected to BSD treatment.</title>
        <authorList>
            <person name="Uek A."/>
            <person name="Tonouchi A."/>
        </authorList>
    </citation>
    <scope>NUCLEOTIDE SEQUENCE [LARGE SCALE GENOMIC DNA]</scope>
    <source>
        <strain evidence="4 5">TB5</strain>
    </source>
</reference>
<evidence type="ECO:0000259" key="3">
    <source>
        <dbReference type="PROSITE" id="PS50977"/>
    </source>
</evidence>
<dbReference type="PANTHER" id="PTHR43479">
    <property type="entry name" value="ACREF/ENVCD OPERON REPRESSOR-RELATED"/>
    <property type="match status" value="1"/>
</dbReference>
<dbReference type="RefSeq" id="WP_271715971.1">
    <property type="nucleotide sequence ID" value="NZ_AP024169.1"/>
</dbReference>
<evidence type="ECO:0000313" key="4">
    <source>
        <dbReference type="EMBL" id="BCN30776.1"/>
    </source>
</evidence>
<dbReference type="InterPro" id="IPR039532">
    <property type="entry name" value="TetR_C_Firmicutes"/>
</dbReference>
<dbReference type="InterPro" id="IPR050624">
    <property type="entry name" value="HTH-type_Tx_Regulator"/>
</dbReference>
<feature type="DNA-binding region" description="H-T-H motif" evidence="2">
    <location>
        <begin position="34"/>
        <end position="53"/>
    </location>
</feature>
<dbReference type="Pfam" id="PF00440">
    <property type="entry name" value="TetR_N"/>
    <property type="match status" value="1"/>
</dbReference>
<name>A0A7R7EKW7_9FIRM</name>
<proteinExistence type="predicted"/>
<evidence type="ECO:0000256" key="2">
    <source>
        <dbReference type="PROSITE-ProRule" id="PRU00335"/>
    </source>
</evidence>
<evidence type="ECO:0000256" key="1">
    <source>
        <dbReference type="ARBA" id="ARBA00023125"/>
    </source>
</evidence>
<dbReference type="GO" id="GO:0003677">
    <property type="term" value="F:DNA binding"/>
    <property type="evidence" value="ECO:0007669"/>
    <property type="project" value="UniProtKB-UniRule"/>
</dbReference>
<keyword evidence="1 2" id="KW-0238">DNA-binding</keyword>
<protein>
    <submittedName>
        <fullName evidence="4">TetR family transcriptional regulator</fullName>
    </submittedName>
</protein>
<dbReference type="Proteomes" id="UP000595897">
    <property type="component" value="Chromosome"/>
</dbReference>
<feature type="domain" description="HTH tetR-type" evidence="3">
    <location>
        <begin position="11"/>
        <end position="71"/>
    </location>
</feature>
<sequence>MKEKKVDRRVIYTKMVIKESFIKLLQQKPISKITIKEICEVADINRATFYSHYTDQYDLFQQIETGIIDEINHYISSYNLTDPSDAPIEMIIKILEFVKNNSEIFNLLLNNGDIRFQKEITNIIGQQHFIPMNLDKESTREDEYIFLFFANGCIGIIKKWLMDGMEKPIREIAELMLKLAIYGRSGVD</sequence>
<dbReference type="SUPFAM" id="SSF46689">
    <property type="entry name" value="Homeodomain-like"/>
    <property type="match status" value="1"/>
</dbReference>
<accession>A0A7R7EKW7</accession>
<keyword evidence="5" id="KW-1185">Reference proteome</keyword>
<dbReference type="InterPro" id="IPR001647">
    <property type="entry name" value="HTH_TetR"/>
</dbReference>
<gene>
    <name evidence="4" type="ORF">bsdtb5_20710</name>
</gene>
<organism evidence="4 5">
    <name type="scientific">Anaeromicropila herbilytica</name>
    <dbReference type="NCBI Taxonomy" id="2785025"/>
    <lineage>
        <taxon>Bacteria</taxon>
        <taxon>Bacillati</taxon>
        <taxon>Bacillota</taxon>
        <taxon>Clostridia</taxon>
        <taxon>Lachnospirales</taxon>
        <taxon>Lachnospiraceae</taxon>
        <taxon>Anaeromicropila</taxon>
    </lineage>
</organism>
<evidence type="ECO:0000313" key="5">
    <source>
        <dbReference type="Proteomes" id="UP000595897"/>
    </source>
</evidence>
<dbReference type="PROSITE" id="PS50977">
    <property type="entry name" value="HTH_TETR_2"/>
    <property type="match status" value="1"/>
</dbReference>
<dbReference type="Pfam" id="PF14278">
    <property type="entry name" value="TetR_C_8"/>
    <property type="match status" value="1"/>
</dbReference>
<dbReference type="Gene3D" id="1.10.357.10">
    <property type="entry name" value="Tetracycline Repressor, domain 2"/>
    <property type="match status" value="1"/>
</dbReference>
<dbReference type="KEGG" id="ahb:bsdtb5_20710"/>